<feature type="region of interest" description="Disordered" evidence="1">
    <location>
        <begin position="53"/>
        <end position="74"/>
    </location>
</feature>
<name>A0ABR0TPH5_AURPU</name>
<keyword evidence="3" id="KW-1185">Reference proteome</keyword>
<reference evidence="2 3" key="1">
    <citation type="submission" date="2023-11" db="EMBL/GenBank/DDBJ databases">
        <title>Draft genome sequence and annotation of the polyextremotolerant black yeast-like fungus Aureobasidium pullulans NRRL 62042.</title>
        <authorList>
            <person name="Dielentheis-Frenken M.R.E."/>
            <person name="Wibberg D."/>
            <person name="Blank L.M."/>
            <person name="Tiso T."/>
        </authorList>
    </citation>
    <scope>NUCLEOTIDE SEQUENCE [LARGE SCALE GENOMIC DNA]</scope>
    <source>
        <strain evidence="2 3">NRRL 62042</strain>
    </source>
</reference>
<dbReference type="Proteomes" id="UP001341245">
    <property type="component" value="Unassembled WGS sequence"/>
</dbReference>
<accession>A0ABR0TPH5</accession>
<evidence type="ECO:0000313" key="2">
    <source>
        <dbReference type="EMBL" id="KAK6005996.1"/>
    </source>
</evidence>
<evidence type="ECO:0000313" key="3">
    <source>
        <dbReference type="Proteomes" id="UP001341245"/>
    </source>
</evidence>
<protein>
    <submittedName>
        <fullName evidence="2">Uncharacterized protein</fullName>
    </submittedName>
</protein>
<gene>
    <name evidence="2" type="ORF">QM012_006406</name>
</gene>
<sequence length="74" mass="7949">MATAPVLIQEQAKKICRLVKWLLNTQNKLRTTIKESSSTTFTTTSAAPLQAAKPDNNVVSTTKFSGGQATPGTR</sequence>
<dbReference type="EMBL" id="JASGXD010000004">
    <property type="protein sequence ID" value="KAK6005996.1"/>
    <property type="molecule type" value="Genomic_DNA"/>
</dbReference>
<feature type="compositionally biased region" description="Polar residues" evidence="1">
    <location>
        <begin position="57"/>
        <end position="74"/>
    </location>
</feature>
<proteinExistence type="predicted"/>
<evidence type="ECO:0000256" key="1">
    <source>
        <dbReference type="SAM" id="MobiDB-lite"/>
    </source>
</evidence>
<comment type="caution">
    <text evidence="2">The sequence shown here is derived from an EMBL/GenBank/DDBJ whole genome shotgun (WGS) entry which is preliminary data.</text>
</comment>
<organism evidence="2 3">
    <name type="scientific">Aureobasidium pullulans</name>
    <name type="common">Black yeast</name>
    <name type="synonym">Pullularia pullulans</name>
    <dbReference type="NCBI Taxonomy" id="5580"/>
    <lineage>
        <taxon>Eukaryota</taxon>
        <taxon>Fungi</taxon>
        <taxon>Dikarya</taxon>
        <taxon>Ascomycota</taxon>
        <taxon>Pezizomycotina</taxon>
        <taxon>Dothideomycetes</taxon>
        <taxon>Dothideomycetidae</taxon>
        <taxon>Dothideales</taxon>
        <taxon>Saccotheciaceae</taxon>
        <taxon>Aureobasidium</taxon>
    </lineage>
</organism>